<dbReference type="PANTHER" id="PTHR43331">
    <property type="entry name" value="HOMOSERINE DEHYDROGENASE"/>
    <property type="match status" value="1"/>
</dbReference>
<evidence type="ECO:0000256" key="1">
    <source>
        <dbReference type="ARBA" id="ARBA00006753"/>
    </source>
</evidence>
<keyword evidence="4" id="KW-0028">Amino-acid biosynthesis</keyword>
<dbReference type="PANTHER" id="PTHR43331:SF1">
    <property type="entry name" value="HOMOSERINE DEHYDROGENASE"/>
    <property type="match status" value="1"/>
</dbReference>
<dbReference type="RefSeq" id="WP_376978573.1">
    <property type="nucleotide sequence ID" value="NZ_JBHSDQ010000006.1"/>
</dbReference>
<comment type="pathway">
    <text evidence="4">Amino-acid biosynthesis; L-methionine biosynthesis via de novo pathway; L-homoserine from L-aspartate: step 3/3.</text>
</comment>
<comment type="caution">
    <text evidence="7">The sequence shown here is derived from an EMBL/GenBank/DDBJ whole genome shotgun (WGS) entry which is preliminary data.</text>
</comment>
<comment type="pathway">
    <text evidence="4">Amino-acid biosynthesis; L-threonine biosynthesis; L-threonine from L-aspartate: step 3/5.</text>
</comment>
<dbReference type="SUPFAM" id="SSF51735">
    <property type="entry name" value="NAD(P)-binding Rossmann-fold domains"/>
    <property type="match status" value="1"/>
</dbReference>
<evidence type="ECO:0000259" key="6">
    <source>
        <dbReference type="Pfam" id="PF00742"/>
    </source>
</evidence>
<evidence type="ECO:0000256" key="3">
    <source>
        <dbReference type="ARBA" id="ARBA00023002"/>
    </source>
</evidence>
<dbReference type="PIRSF" id="PIRSF036497">
    <property type="entry name" value="HDH_short"/>
    <property type="match status" value="1"/>
</dbReference>
<gene>
    <name evidence="7" type="ORF">ACFO0G_14995</name>
</gene>
<reference evidence="8" key="1">
    <citation type="journal article" date="2019" name="Int. J. Syst. Evol. Microbiol.">
        <title>The Global Catalogue of Microorganisms (GCM) 10K type strain sequencing project: providing services to taxonomists for standard genome sequencing and annotation.</title>
        <authorList>
            <consortium name="The Broad Institute Genomics Platform"/>
            <consortium name="The Broad Institute Genome Sequencing Center for Infectious Disease"/>
            <person name="Wu L."/>
            <person name="Ma J."/>
        </authorList>
    </citation>
    <scope>NUCLEOTIDE SEQUENCE [LARGE SCALE GENOMIC DNA]</scope>
    <source>
        <strain evidence="8">PJ61</strain>
    </source>
</reference>
<accession>A0ABV8WM66</accession>
<organism evidence="7 8">
    <name type="scientific">Arthrobacter sedimenti</name>
    <dbReference type="NCBI Taxonomy" id="2694931"/>
    <lineage>
        <taxon>Bacteria</taxon>
        <taxon>Bacillati</taxon>
        <taxon>Actinomycetota</taxon>
        <taxon>Actinomycetes</taxon>
        <taxon>Micrococcales</taxon>
        <taxon>Micrococcaceae</taxon>
        <taxon>Arthrobacter</taxon>
    </lineage>
</organism>
<dbReference type="SUPFAM" id="SSF55347">
    <property type="entry name" value="Glyceraldehyde-3-phosphate dehydrogenase-like, C-terminal domain"/>
    <property type="match status" value="1"/>
</dbReference>
<dbReference type="EMBL" id="JBHSDQ010000006">
    <property type="protein sequence ID" value="MFC4397407.1"/>
    <property type="molecule type" value="Genomic_DNA"/>
</dbReference>
<evidence type="ECO:0000256" key="2">
    <source>
        <dbReference type="ARBA" id="ARBA00013213"/>
    </source>
</evidence>
<dbReference type="InterPro" id="IPR022697">
    <property type="entry name" value="HDH_short"/>
</dbReference>
<dbReference type="InterPro" id="IPR036291">
    <property type="entry name" value="NAD(P)-bd_dom_sf"/>
</dbReference>
<dbReference type="EC" id="1.1.1.3" evidence="2 4"/>
<dbReference type="Proteomes" id="UP001595778">
    <property type="component" value="Unassembled WGS sequence"/>
</dbReference>
<protein>
    <recommendedName>
        <fullName evidence="2 4">Homoserine dehydrogenase</fullName>
        <ecNumber evidence="2 4">1.1.1.3</ecNumber>
    </recommendedName>
</protein>
<dbReference type="Gene3D" id="3.40.50.720">
    <property type="entry name" value="NAD(P)-binding Rossmann-like Domain"/>
    <property type="match status" value="1"/>
</dbReference>
<dbReference type="InterPro" id="IPR001342">
    <property type="entry name" value="HDH_cat"/>
</dbReference>
<name>A0ABV8WM66_9MICC</name>
<sequence>MALGVPLVLSWFGPVGQAFVDSALGQDPLLQVAAIRGHSAEVFPAPGSAVPERASWAPIRTIEETLARTNAAVLVQALPSTPGAHARALHEALAALRSGVDVVTATKSHVLSHWRDLEQAAAEGNSRIRISGATGAALPAADMARIGLRGMGCNAVRACPNGTSTFILDKLSAGIGLEDAVLEAQRRGIAEADPSADLSGKDAATKVRLIAGLLWNWDVSGIAVETEPIDASTCARALAAAQQGRRLRAVARASLNRPMVVTVQLEAAAPGDPFFSIAGPEKAMVFSCPEAGDITVQGGRSSPKGAALAMLKDVFNLAGLSRPGFH</sequence>
<comment type="catalytic activity">
    <reaction evidence="4">
        <text>L-homoserine + NADP(+) = L-aspartate 4-semialdehyde + NADPH + H(+)</text>
        <dbReference type="Rhea" id="RHEA:15761"/>
        <dbReference type="ChEBI" id="CHEBI:15378"/>
        <dbReference type="ChEBI" id="CHEBI:57476"/>
        <dbReference type="ChEBI" id="CHEBI:57783"/>
        <dbReference type="ChEBI" id="CHEBI:58349"/>
        <dbReference type="ChEBI" id="CHEBI:537519"/>
        <dbReference type="EC" id="1.1.1.3"/>
    </reaction>
</comment>
<comment type="similarity">
    <text evidence="1 5">Belongs to the homoserine dehydrogenase family.</text>
</comment>
<evidence type="ECO:0000256" key="4">
    <source>
        <dbReference type="RuleBase" id="RU000579"/>
    </source>
</evidence>
<keyword evidence="4" id="KW-0521">NADP</keyword>
<feature type="domain" description="Homoserine dehydrogenase catalytic" evidence="6">
    <location>
        <begin position="141"/>
        <end position="314"/>
    </location>
</feature>
<evidence type="ECO:0000313" key="8">
    <source>
        <dbReference type="Proteomes" id="UP001595778"/>
    </source>
</evidence>
<keyword evidence="3 4" id="KW-0560">Oxidoreductase</keyword>
<keyword evidence="4" id="KW-0791">Threonine biosynthesis</keyword>
<evidence type="ECO:0000256" key="5">
    <source>
        <dbReference type="RuleBase" id="RU004171"/>
    </source>
</evidence>
<dbReference type="InterPro" id="IPR019811">
    <property type="entry name" value="HDH_CS"/>
</dbReference>
<keyword evidence="8" id="KW-1185">Reference proteome</keyword>
<dbReference type="Gene3D" id="3.30.360.10">
    <property type="entry name" value="Dihydrodipicolinate Reductase, domain 2"/>
    <property type="match status" value="1"/>
</dbReference>
<evidence type="ECO:0000313" key="7">
    <source>
        <dbReference type="EMBL" id="MFC4397407.1"/>
    </source>
</evidence>
<keyword evidence="4" id="KW-0486">Methionine biosynthesis</keyword>
<dbReference type="PROSITE" id="PS01042">
    <property type="entry name" value="HOMOSER_DHGENASE"/>
    <property type="match status" value="1"/>
</dbReference>
<dbReference type="Pfam" id="PF00742">
    <property type="entry name" value="Homoserine_dh"/>
    <property type="match status" value="1"/>
</dbReference>
<proteinExistence type="inferred from homology"/>